<evidence type="ECO:0000259" key="6">
    <source>
        <dbReference type="PROSITE" id="PS50075"/>
    </source>
</evidence>
<evidence type="ECO:0000313" key="9">
    <source>
        <dbReference type="EMBL" id="ORY03831.1"/>
    </source>
</evidence>
<dbReference type="EMBL" id="MCFA01000142">
    <property type="protein sequence ID" value="ORY03831.1"/>
    <property type="molecule type" value="Genomic_DNA"/>
</dbReference>
<reference evidence="9 10" key="1">
    <citation type="submission" date="2016-07" db="EMBL/GenBank/DDBJ databases">
        <title>Pervasive Adenine N6-methylation of Active Genes in Fungi.</title>
        <authorList>
            <consortium name="DOE Joint Genome Institute"/>
            <person name="Mondo S.J."/>
            <person name="Dannebaum R.O."/>
            <person name="Kuo R.C."/>
            <person name="Labutti K."/>
            <person name="Haridas S."/>
            <person name="Kuo A."/>
            <person name="Salamov A."/>
            <person name="Ahrendt S.R."/>
            <person name="Lipzen A."/>
            <person name="Sullivan W."/>
            <person name="Andreopoulos W.B."/>
            <person name="Clum A."/>
            <person name="Lindquist E."/>
            <person name="Daum C."/>
            <person name="Ramamoorthy G.K."/>
            <person name="Gryganskyi A."/>
            <person name="Culley D."/>
            <person name="Magnuson J.K."/>
            <person name="James T.Y."/>
            <person name="O'Malley M.A."/>
            <person name="Stajich J.E."/>
            <person name="Spatafora J.W."/>
            <person name="Visel A."/>
            <person name="Grigoriev I.V."/>
        </authorList>
    </citation>
    <scope>NUCLEOTIDE SEQUENCE [LARGE SCALE GENOMIC DNA]</scope>
    <source>
        <strain evidence="9 10">CBS 115471</strain>
    </source>
</reference>
<protein>
    <submittedName>
        <fullName evidence="9">Polyketide synthase-like protein</fullName>
    </submittedName>
</protein>
<dbReference type="SUPFAM" id="SSF47336">
    <property type="entry name" value="ACP-like"/>
    <property type="match status" value="1"/>
</dbReference>
<dbReference type="InterPro" id="IPR020807">
    <property type="entry name" value="PKS_DH"/>
</dbReference>
<sequence length="2137" mass="231331">MEPSANSSVPKPLAIVGMSCRMPGGVASLEDFWEMLSNSKDGYKEFPGDRFDWKAFYHPNQARKDSIHVNHGYFLDDDITGFDAQFFKMNATDATSFDPQGRIVLECVYEALENAGMPRESVAGTRVGVFSTANSSDYTIEVKDSLCSMPAQVGVLGHACMLSNVVSNVFDLTGPSVTVDTACSSAFYAMQMAAQSIRSGETDMCIVAGCALNISPWRWTMLSNLTMLNAEGKTAALDPNTDSGYARGEGGACIILKSLELAQRDNDRIHCVLSHIGVNHNGHTNGWTMPDAELQARLMTELQTSTGIKPDEFGFVEAHAPGTRVGDPIEVKAIREVFSSSARTPDAPLWIGSVKGNVGHLESASGFPSLIKGAMMLKKRSVVPNANFRSDETKNVELRKTNFAVPTETQPWPKDKSYVAINNYGFGGSNAHCIIKTAPEPVYTNGVNGTTDGVISSEEDPFLFVLSANDETALTRTREQLVEFLETDDVIEKLVSMRDLVYTLCERRSQLSWRSSVVASGLDDLAIKTASPQVQQRRVIHPPCIAFAFTGQGSQSFGMGRELLGYPVFAGSLKKSSACVESFGATFNLLEELYGDEKSSRINDADVSQAASTAVQIGLVDLLRSWGVEPSAVVGHSSGEVAAAYGAGFLTQQGAMRIAYSRGQMGVRLKKEQPDFKGGMMAVSAGVEDVVPLLDIVTSGTVVIACENSQKSVTVSGEDVALDELETLLEEDGVPHKRLAVDFPYHSPFLEPFIDRYEEDIHAAESFPETQHKVEFFSSMAGRRTAPAAVKKPSYWASSAKFRVRFTSAITALMKSKTPPDVIVEVGPNPTLIWAIKSIMKGLRAVVRQPPETLPTLQRGENARLSMLKSAGSLYNLGQRLDLAQVNLTYGGHQGRPQLVDGIRPYPWTRSRYWIESKIRDDHLRWPFPRNDLLGRAMTRYSDGELSWFNNFELDDMPWLRDFQVGPFATFPISGFVCAALEASRQRTLARSSGSNIEIHGFSVRDVRLIHPLTLEEDIRIEWASKLRPLPDNDYQEFEMSTWSEETQQWIHHCRALVKCYAAPENFELRTAEAAQGWSQVRGECKTQVGSALLYQGSAKTGPRRVGTFRNVHNLWFDKGKVTAEVVVSDTQAIMPNHYETNYYIHPTTLDGLMQCGSYLPLLDPTSAPMGSASSNVWVPTSVEEVKIMCDASHKPGQMLQTVACNDQPTQIRQGGCFAIDATMIGGCNSAVQIRGLQLTVEESLPMQWPEPHYGCYKLSWQAPDKLWSDTTAKWHVLQGPGDDTSLAGVLSQELGCDVVPISQGLPAEAKFCIIVDVGEGLLGHGDEAEFTAVQHALTSCDGVLWVARGAFLKATNPMAGMAVGLLRTIRSEMQASVANLDLDPSGASNAATQAALVAKVAGHVAGAAKKGDTQAEMEFTEISGQLVVPRIVHDEDLDDTVHAATGVVPPREEPFDPEERTAFVLQRPGVPQSLFLQRTPSVLPLADDEVEIAVSAASFTAADTQALQSRELSGIVVCCGSQVNRVQVGDRVFGIANTGGAFGTFAVARQTNIARVPETVSLEVAATLPTTFGAAYLALVYVGRVRSGERVVVLRAGSAAGQAVLQVAQALGTDVYAVATTIEERDAVFAITDFPKNHVVGSLNDLLPDQAQLMLQPVPKNKADESDHARISRALSPLGRFIYVTQASLDTVADILPAQTAVVLDAVAELFARNTVKGPSYVNRVRLAQLPEALLDVSPDDTVRKVLVPEKGEIVRTTLAPPPLPSLSSTAVYLVIGGGGGLGRVITRWMADNGARKIGLLSRSTTMSHEVQTLVGELATMGADVFILPCDATDRVQVQKVLNQCAADKGPIRGVINAAMVFRGGVFSSTSHSDFSAVIRPKVMSTWNLHYALQNAPLDFFVLISSVAGIVGTPGHSSYAAANTFLDSFTRYRTAQNLPAATLALTAVVDAGYMAENAEKLQKLKYVDEFEGEILTTPDVLSLLAVAVTGKLQSTCEGLAITGAGFGGARRLPAWAKDPRFSPLVTRHTSDTTVVANKSSLSYAIDSAETSAEATALLLKAVRSKVAELQLIPVTDIRENITLVALGLDSLTAMELYSWIGRVFHLKFKVQEYAKLDTLEKIVDSVLTKREAAAAA</sequence>
<dbReference type="Gene3D" id="3.40.366.10">
    <property type="entry name" value="Malonyl-Coenzyme A Acyl Carrier Protein, domain 2"/>
    <property type="match status" value="1"/>
</dbReference>
<dbReference type="Pfam" id="PF02801">
    <property type="entry name" value="Ketoacyl-synt_C"/>
    <property type="match status" value="1"/>
</dbReference>
<dbReference type="InterPro" id="IPR018201">
    <property type="entry name" value="Ketoacyl_synth_AS"/>
</dbReference>
<feature type="domain" description="Ketosynthase family 3 (KS3)" evidence="7">
    <location>
        <begin position="10"/>
        <end position="437"/>
    </location>
</feature>
<dbReference type="SMART" id="SM00829">
    <property type="entry name" value="PKS_ER"/>
    <property type="match status" value="1"/>
</dbReference>
<dbReference type="Pfam" id="PF00698">
    <property type="entry name" value="Acyl_transf_1"/>
    <property type="match status" value="1"/>
</dbReference>
<dbReference type="SUPFAM" id="SSF55048">
    <property type="entry name" value="Probable ACP-binding domain of malonyl-CoA ACP transacylase"/>
    <property type="match status" value="1"/>
</dbReference>
<dbReference type="GO" id="GO:0006633">
    <property type="term" value="P:fatty acid biosynthetic process"/>
    <property type="evidence" value="ECO:0007669"/>
    <property type="project" value="InterPro"/>
</dbReference>
<evidence type="ECO:0000256" key="4">
    <source>
        <dbReference type="ARBA" id="ARBA00023268"/>
    </source>
</evidence>
<dbReference type="SMART" id="SM00823">
    <property type="entry name" value="PKS_PP"/>
    <property type="match status" value="1"/>
</dbReference>
<proteinExistence type="predicted"/>
<dbReference type="Pfam" id="PF00550">
    <property type="entry name" value="PP-binding"/>
    <property type="match status" value="1"/>
</dbReference>
<evidence type="ECO:0000259" key="8">
    <source>
        <dbReference type="PROSITE" id="PS52019"/>
    </source>
</evidence>
<dbReference type="Pfam" id="PF16197">
    <property type="entry name" value="KAsynt_C_assoc"/>
    <property type="match status" value="1"/>
</dbReference>
<dbReference type="InterPro" id="IPR013968">
    <property type="entry name" value="PKS_KR"/>
</dbReference>
<dbReference type="InterPro" id="IPR057326">
    <property type="entry name" value="KR_dom"/>
</dbReference>
<dbReference type="GO" id="GO:0004315">
    <property type="term" value="F:3-oxoacyl-[acyl-carrier-protein] synthase activity"/>
    <property type="evidence" value="ECO:0007669"/>
    <property type="project" value="InterPro"/>
</dbReference>
<dbReference type="PROSITE" id="PS52019">
    <property type="entry name" value="PKS_MFAS_DH"/>
    <property type="match status" value="1"/>
</dbReference>
<dbReference type="OrthoDB" id="329835at2759"/>
<dbReference type="SMART" id="SM00825">
    <property type="entry name" value="PKS_KS"/>
    <property type="match status" value="1"/>
</dbReference>
<dbReference type="InterPro" id="IPR056501">
    <property type="entry name" value="NAD-bd_HRPKS_sdrA"/>
</dbReference>
<evidence type="ECO:0000259" key="7">
    <source>
        <dbReference type="PROSITE" id="PS52004"/>
    </source>
</evidence>
<dbReference type="InterPro" id="IPR042104">
    <property type="entry name" value="PKS_dehydratase_sf"/>
</dbReference>
<dbReference type="Proteomes" id="UP000193144">
    <property type="component" value="Unassembled WGS sequence"/>
</dbReference>
<dbReference type="Pfam" id="PF14765">
    <property type="entry name" value="PS-DH"/>
    <property type="match status" value="1"/>
</dbReference>
<dbReference type="InterPro" id="IPR016036">
    <property type="entry name" value="Malonyl_transacylase_ACP-bd"/>
</dbReference>
<feature type="region of interest" description="N-terminal hotdog fold" evidence="5">
    <location>
        <begin position="931"/>
        <end position="1065"/>
    </location>
</feature>
<keyword evidence="2" id="KW-0597">Phosphoprotein</keyword>
<dbReference type="GO" id="GO:0016491">
    <property type="term" value="F:oxidoreductase activity"/>
    <property type="evidence" value="ECO:0007669"/>
    <property type="project" value="InterPro"/>
</dbReference>
<dbReference type="PROSITE" id="PS52004">
    <property type="entry name" value="KS3_2"/>
    <property type="match status" value="1"/>
</dbReference>
<dbReference type="InterPro" id="IPR020843">
    <property type="entry name" value="ER"/>
</dbReference>
<dbReference type="SMART" id="SM00826">
    <property type="entry name" value="PKS_DH"/>
    <property type="match status" value="1"/>
</dbReference>
<dbReference type="CDD" id="cd00833">
    <property type="entry name" value="PKS"/>
    <property type="match status" value="1"/>
</dbReference>
<accession>A0A1Y1Z0L6</accession>
<dbReference type="STRING" id="1231657.A0A1Y1Z0L6"/>
<dbReference type="InterPro" id="IPR020841">
    <property type="entry name" value="PKS_Beta-ketoAc_synthase_dom"/>
</dbReference>
<dbReference type="PROSITE" id="PS50075">
    <property type="entry name" value="CARRIER"/>
    <property type="match status" value="1"/>
</dbReference>
<feature type="domain" description="Carrier" evidence="6">
    <location>
        <begin position="2054"/>
        <end position="2131"/>
    </location>
</feature>
<evidence type="ECO:0000313" key="10">
    <source>
        <dbReference type="Proteomes" id="UP000193144"/>
    </source>
</evidence>
<dbReference type="InterPro" id="IPR014043">
    <property type="entry name" value="Acyl_transferase_dom"/>
</dbReference>
<dbReference type="InterPro" id="IPR014031">
    <property type="entry name" value="Ketoacyl_synth_C"/>
</dbReference>
<dbReference type="InterPro" id="IPR036291">
    <property type="entry name" value="NAD(P)-bd_dom_sf"/>
</dbReference>
<dbReference type="SUPFAM" id="SSF53901">
    <property type="entry name" value="Thiolase-like"/>
    <property type="match status" value="1"/>
</dbReference>
<keyword evidence="3" id="KW-0808">Transferase</keyword>
<dbReference type="Gene3D" id="3.10.129.110">
    <property type="entry name" value="Polyketide synthase dehydratase"/>
    <property type="match status" value="1"/>
</dbReference>
<dbReference type="InterPro" id="IPR049551">
    <property type="entry name" value="PKS_DH_C"/>
</dbReference>
<dbReference type="Pfam" id="PF21089">
    <property type="entry name" value="PKS_DH_N"/>
    <property type="match status" value="1"/>
</dbReference>
<dbReference type="InterPro" id="IPR036736">
    <property type="entry name" value="ACP-like_sf"/>
</dbReference>
<dbReference type="GO" id="GO:0004312">
    <property type="term" value="F:fatty acid synthase activity"/>
    <property type="evidence" value="ECO:0007669"/>
    <property type="project" value="TreeGrafter"/>
</dbReference>
<dbReference type="InterPro" id="IPR049900">
    <property type="entry name" value="PKS_mFAS_DH"/>
</dbReference>
<evidence type="ECO:0000256" key="1">
    <source>
        <dbReference type="ARBA" id="ARBA00022450"/>
    </source>
</evidence>
<dbReference type="SUPFAM" id="SSF51735">
    <property type="entry name" value="NAD(P)-binding Rossmann-fold domains"/>
    <property type="match status" value="2"/>
</dbReference>
<dbReference type="PROSITE" id="PS00606">
    <property type="entry name" value="KS3_1"/>
    <property type="match status" value="1"/>
</dbReference>
<dbReference type="InterPro" id="IPR016035">
    <property type="entry name" value="Acyl_Trfase/lysoPLipase"/>
</dbReference>
<dbReference type="InterPro" id="IPR001227">
    <property type="entry name" value="Ac_transferase_dom_sf"/>
</dbReference>
<dbReference type="Pfam" id="PF00109">
    <property type="entry name" value="ketoacyl-synt"/>
    <property type="match status" value="1"/>
</dbReference>
<dbReference type="InterPro" id="IPR009081">
    <property type="entry name" value="PP-bd_ACP"/>
</dbReference>
<dbReference type="PANTHER" id="PTHR43775:SF13">
    <property type="entry name" value="POLYKETIDE SYNTHASE 1"/>
    <property type="match status" value="1"/>
</dbReference>
<dbReference type="Gene3D" id="3.30.70.3290">
    <property type="match status" value="1"/>
</dbReference>
<keyword evidence="1" id="KW-0596">Phosphopantetheine</keyword>
<dbReference type="InterPro" id="IPR014030">
    <property type="entry name" value="Ketoacyl_synth_N"/>
</dbReference>
<dbReference type="Gene3D" id="3.90.180.10">
    <property type="entry name" value="Medium-chain alcohol dehydrogenases, catalytic domain"/>
    <property type="match status" value="1"/>
</dbReference>
<dbReference type="GO" id="GO:0044550">
    <property type="term" value="P:secondary metabolite biosynthetic process"/>
    <property type="evidence" value="ECO:0007669"/>
    <property type="project" value="UniProtKB-ARBA"/>
</dbReference>
<organism evidence="9 10">
    <name type="scientific">Clohesyomyces aquaticus</name>
    <dbReference type="NCBI Taxonomy" id="1231657"/>
    <lineage>
        <taxon>Eukaryota</taxon>
        <taxon>Fungi</taxon>
        <taxon>Dikarya</taxon>
        <taxon>Ascomycota</taxon>
        <taxon>Pezizomycotina</taxon>
        <taxon>Dothideomycetes</taxon>
        <taxon>Pleosporomycetidae</taxon>
        <taxon>Pleosporales</taxon>
        <taxon>Lindgomycetaceae</taxon>
        <taxon>Clohesyomyces</taxon>
    </lineage>
</organism>
<dbReference type="Pfam" id="PF08659">
    <property type="entry name" value="KR"/>
    <property type="match status" value="1"/>
</dbReference>
<dbReference type="InterPro" id="IPR050091">
    <property type="entry name" value="PKS_NRPS_Biosynth_Enz"/>
</dbReference>
<dbReference type="InterPro" id="IPR032821">
    <property type="entry name" value="PKS_assoc"/>
</dbReference>
<dbReference type="PANTHER" id="PTHR43775">
    <property type="entry name" value="FATTY ACID SYNTHASE"/>
    <property type="match status" value="1"/>
</dbReference>
<dbReference type="Pfam" id="PF23114">
    <property type="entry name" value="NAD-bd_HRPKS_sdrA"/>
    <property type="match status" value="1"/>
</dbReference>
<dbReference type="Gene3D" id="3.40.50.720">
    <property type="entry name" value="NAD(P)-binding Rossmann-like Domain"/>
    <property type="match status" value="2"/>
</dbReference>
<dbReference type="InterPro" id="IPR011032">
    <property type="entry name" value="GroES-like_sf"/>
</dbReference>
<dbReference type="InterPro" id="IPR020806">
    <property type="entry name" value="PKS_PP-bd"/>
</dbReference>
<name>A0A1Y1Z0L6_9PLEO</name>
<feature type="region of interest" description="C-terminal hotdog fold" evidence="5">
    <location>
        <begin position="1086"/>
        <end position="1248"/>
    </location>
</feature>
<dbReference type="Gene3D" id="3.40.47.10">
    <property type="match status" value="1"/>
</dbReference>
<dbReference type="InterPro" id="IPR049552">
    <property type="entry name" value="PKS_DH_N"/>
</dbReference>
<gene>
    <name evidence="9" type="ORF">BCR34DRAFT_605076</name>
</gene>
<keyword evidence="4" id="KW-0511">Multifunctional enzyme</keyword>
<dbReference type="GO" id="GO:0031177">
    <property type="term" value="F:phosphopantetheine binding"/>
    <property type="evidence" value="ECO:0007669"/>
    <property type="project" value="InterPro"/>
</dbReference>
<dbReference type="SUPFAM" id="SSF52151">
    <property type="entry name" value="FabD/lysophospholipase-like"/>
    <property type="match status" value="1"/>
</dbReference>
<evidence type="ECO:0000256" key="3">
    <source>
        <dbReference type="ARBA" id="ARBA00022679"/>
    </source>
</evidence>
<dbReference type="SMART" id="SM00827">
    <property type="entry name" value="PKS_AT"/>
    <property type="match status" value="1"/>
</dbReference>
<feature type="domain" description="PKS/mFAS DH" evidence="8">
    <location>
        <begin position="931"/>
        <end position="1248"/>
    </location>
</feature>
<keyword evidence="10" id="KW-1185">Reference proteome</keyword>
<evidence type="ECO:0000256" key="5">
    <source>
        <dbReference type="PROSITE-ProRule" id="PRU01363"/>
    </source>
</evidence>
<dbReference type="CDD" id="cd05195">
    <property type="entry name" value="enoyl_red"/>
    <property type="match status" value="1"/>
</dbReference>
<dbReference type="InterPro" id="IPR016039">
    <property type="entry name" value="Thiolase-like"/>
</dbReference>
<comment type="caution">
    <text evidence="5">Lacks conserved residue(s) required for the propagation of feature annotation.</text>
</comment>
<dbReference type="SUPFAM" id="SSF50129">
    <property type="entry name" value="GroES-like"/>
    <property type="match status" value="1"/>
</dbReference>
<comment type="caution">
    <text evidence="9">The sequence shown here is derived from an EMBL/GenBank/DDBJ whole genome shotgun (WGS) entry which is preliminary data.</text>
</comment>
<evidence type="ECO:0000256" key="2">
    <source>
        <dbReference type="ARBA" id="ARBA00022553"/>
    </source>
</evidence>
<dbReference type="Gene3D" id="1.10.1200.10">
    <property type="entry name" value="ACP-like"/>
    <property type="match status" value="1"/>
</dbReference>
<dbReference type="SMART" id="SM00822">
    <property type="entry name" value="PKS_KR"/>
    <property type="match status" value="1"/>
</dbReference>